<organism evidence="2 3">
    <name type="scientific">Candidatus Nomurabacteria bacterium RIFCSPLOWO2_01_FULL_36_16</name>
    <dbReference type="NCBI Taxonomy" id="1801767"/>
    <lineage>
        <taxon>Bacteria</taxon>
        <taxon>Candidatus Nomuraibacteriota</taxon>
    </lineage>
</organism>
<dbReference type="EMBL" id="MFUR01000008">
    <property type="protein sequence ID" value="OGI86871.1"/>
    <property type="molecule type" value="Genomic_DNA"/>
</dbReference>
<dbReference type="InterPro" id="IPR013783">
    <property type="entry name" value="Ig-like_fold"/>
</dbReference>
<comment type="caution">
    <text evidence="2">The sequence shown here is derived from an EMBL/GenBank/DDBJ whole genome shotgun (WGS) entry which is preliminary data.</text>
</comment>
<keyword evidence="1" id="KW-1133">Transmembrane helix</keyword>
<accession>A0A1F6WYA4</accession>
<dbReference type="AlphaFoldDB" id="A0A1F6WYA4"/>
<gene>
    <name evidence="2" type="ORF">A3A91_03310</name>
</gene>
<evidence type="ECO:0000313" key="2">
    <source>
        <dbReference type="EMBL" id="OGI86871.1"/>
    </source>
</evidence>
<reference evidence="2 3" key="1">
    <citation type="journal article" date="2016" name="Nat. Commun.">
        <title>Thousands of microbial genomes shed light on interconnected biogeochemical processes in an aquifer system.</title>
        <authorList>
            <person name="Anantharaman K."/>
            <person name="Brown C.T."/>
            <person name="Hug L.A."/>
            <person name="Sharon I."/>
            <person name="Castelle C.J."/>
            <person name="Probst A.J."/>
            <person name="Thomas B.C."/>
            <person name="Singh A."/>
            <person name="Wilkins M.J."/>
            <person name="Karaoz U."/>
            <person name="Brodie E.L."/>
            <person name="Williams K.H."/>
            <person name="Hubbard S.S."/>
            <person name="Banfield J.F."/>
        </authorList>
    </citation>
    <scope>NUCLEOTIDE SEQUENCE [LARGE SCALE GENOMIC DNA]</scope>
</reference>
<sequence>MKMEVMLSRKKILQIIVFSIFFLFIIVYAFFRSQDLIFGIKIKNVSINGSPAQSGIKVMNSVVEVTGNAKNAINLALNGREISIDKSGNFKETIALLSGYNIINITVKDKFGYVDEKNYQIMH</sequence>
<keyword evidence="1" id="KW-0812">Transmembrane</keyword>
<evidence type="ECO:0000256" key="1">
    <source>
        <dbReference type="SAM" id="Phobius"/>
    </source>
</evidence>
<proteinExistence type="predicted"/>
<evidence type="ECO:0000313" key="3">
    <source>
        <dbReference type="Proteomes" id="UP000177001"/>
    </source>
</evidence>
<protein>
    <submittedName>
        <fullName evidence="2">Uncharacterized protein</fullName>
    </submittedName>
</protein>
<dbReference type="Gene3D" id="2.60.40.10">
    <property type="entry name" value="Immunoglobulins"/>
    <property type="match status" value="1"/>
</dbReference>
<feature type="transmembrane region" description="Helical" evidence="1">
    <location>
        <begin position="12"/>
        <end position="31"/>
    </location>
</feature>
<keyword evidence="1" id="KW-0472">Membrane</keyword>
<dbReference type="Proteomes" id="UP000177001">
    <property type="component" value="Unassembled WGS sequence"/>
</dbReference>
<name>A0A1F6WYA4_9BACT</name>